<dbReference type="GeneID" id="36514130"/>
<evidence type="ECO:0000256" key="2">
    <source>
        <dbReference type="ARBA" id="ARBA00011925"/>
    </source>
</evidence>
<evidence type="ECO:0000313" key="13">
    <source>
        <dbReference type="Proteomes" id="UP000238350"/>
    </source>
</evidence>
<dbReference type="InterPro" id="IPR055135">
    <property type="entry name" value="PRMT_dom"/>
</dbReference>
<dbReference type="GO" id="GO:0032259">
    <property type="term" value="P:methylation"/>
    <property type="evidence" value="ECO:0007669"/>
    <property type="project" value="UniProtKB-KW"/>
</dbReference>
<dbReference type="AlphaFoldDB" id="A0A2T0FCQ5"/>
<dbReference type="FunFam" id="2.70.160.11:FF:000001">
    <property type="entry name" value="Blast:Protein arginine N-methyltransferase 1"/>
    <property type="match status" value="1"/>
</dbReference>
<dbReference type="GO" id="GO:0005634">
    <property type="term" value="C:nucleus"/>
    <property type="evidence" value="ECO:0007669"/>
    <property type="project" value="UniProtKB-SubCell"/>
</dbReference>
<comment type="subcellular location">
    <subcellularLocation>
        <location evidence="1">Nucleus</location>
    </subcellularLocation>
</comment>
<dbReference type="SUPFAM" id="SSF53335">
    <property type="entry name" value="S-adenosyl-L-methionine-dependent methyltransferases"/>
    <property type="match status" value="1"/>
</dbReference>
<dbReference type="EC" id="2.1.1.319" evidence="2"/>
<keyword evidence="3" id="KW-0597">Phosphoprotein</keyword>
<keyword evidence="7" id="KW-0539">Nucleus</keyword>
<evidence type="ECO:0000256" key="8">
    <source>
        <dbReference type="ARBA" id="ARBA00047384"/>
    </source>
</evidence>
<evidence type="ECO:0000256" key="10">
    <source>
        <dbReference type="PROSITE-ProRule" id="PRU01015"/>
    </source>
</evidence>
<dbReference type="Proteomes" id="UP000238350">
    <property type="component" value="Unassembled WGS sequence"/>
</dbReference>
<keyword evidence="6 10" id="KW-0949">S-adenosyl-L-methionine</keyword>
<dbReference type="InterPro" id="IPR029063">
    <property type="entry name" value="SAM-dependent_MTases_sf"/>
</dbReference>
<name>A0A2T0FCQ5_9ASCO</name>
<evidence type="ECO:0000256" key="9">
    <source>
        <dbReference type="ARBA" id="ARBA00049303"/>
    </source>
</evidence>
<reference evidence="12 13" key="1">
    <citation type="submission" date="2017-04" db="EMBL/GenBank/DDBJ databases">
        <title>Genome sequencing of [Candida] sorbophila.</title>
        <authorList>
            <person name="Ahn J.O."/>
        </authorList>
    </citation>
    <scope>NUCLEOTIDE SEQUENCE [LARGE SCALE GENOMIC DNA]</scope>
    <source>
        <strain evidence="12 13">DS02</strain>
    </source>
</reference>
<organism evidence="12 13">
    <name type="scientific">Wickerhamiella sorbophila</name>
    <dbReference type="NCBI Taxonomy" id="45607"/>
    <lineage>
        <taxon>Eukaryota</taxon>
        <taxon>Fungi</taxon>
        <taxon>Dikarya</taxon>
        <taxon>Ascomycota</taxon>
        <taxon>Saccharomycotina</taxon>
        <taxon>Dipodascomycetes</taxon>
        <taxon>Dipodascales</taxon>
        <taxon>Trichomonascaceae</taxon>
        <taxon>Wickerhamiella</taxon>
    </lineage>
</organism>
<gene>
    <name evidence="12" type="ORF">B9G98_00381</name>
</gene>
<dbReference type="GO" id="GO:0035242">
    <property type="term" value="F:protein-arginine omega-N asymmetric methyltransferase activity"/>
    <property type="evidence" value="ECO:0007669"/>
    <property type="project" value="UniProtKB-EC"/>
</dbReference>
<sequence>MKDLDKNDQHYFDSYDHFSIHEEMLKDRVRTLAYRDAIMRNRDLFKDKVVLDVGCGSGILSMFAARAGAKKVIGVDRSQIIHMARKIVEVNGLSDTITLIQGQMEEVKLPVPKVDIIISEWMGYFLLFESMLDTVLYARDHYLVEGGLILPDRTTLLMAAIEDAEYKDEKVGYWDDVYGFDYTPFKDIVTEEPIVDIVESKAVISNSVEIGSIDLYTVKKEDLAYRHRFDLTFDRSDTCHALVSWFDIDFAQRLPNPVSFSTGPFDKPTHWKQTVVYTPTELQVNAGDRLVGEIHIAPNSRNPRNIDIGLAYTFTPQNRGPDAMELTNYVMR</sequence>
<keyword evidence="13" id="KW-1185">Reference proteome</keyword>
<dbReference type="Gene3D" id="3.40.50.150">
    <property type="entry name" value="Vaccinia Virus protein VP39"/>
    <property type="match status" value="1"/>
</dbReference>
<dbReference type="STRING" id="45607.A0A2T0FCQ5"/>
<dbReference type="PROSITE" id="PS51678">
    <property type="entry name" value="SAM_MT_PRMT"/>
    <property type="match status" value="1"/>
</dbReference>
<evidence type="ECO:0000256" key="6">
    <source>
        <dbReference type="ARBA" id="ARBA00022691"/>
    </source>
</evidence>
<comment type="catalytic activity">
    <reaction evidence="9">
        <text>L-arginyl-[protein] + S-adenosyl-L-methionine = N(omega)-methyl-L-arginyl-[protein] + S-adenosyl-L-homocysteine + H(+)</text>
        <dbReference type="Rhea" id="RHEA:48100"/>
        <dbReference type="Rhea" id="RHEA-COMP:10532"/>
        <dbReference type="Rhea" id="RHEA-COMP:11990"/>
        <dbReference type="ChEBI" id="CHEBI:15378"/>
        <dbReference type="ChEBI" id="CHEBI:29965"/>
        <dbReference type="ChEBI" id="CHEBI:57856"/>
        <dbReference type="ChEBI" id="CHEBI:59789"/>
        <dbReference type="ChEBI" id="CHEBI:65280"/>
    </reaction>
    <physiologicalReaction direction="left-to-right" evidence="9">
        <dbReference type="Rhea" id="RHEA:48101"/>
    </physiologicalReaction>
</comment>
<evidence type="ECO:0000256" key="7">
    <source>
        <dbReference type="ARBA" id="ARBA00023242"/>
    </source>
</evidence>
<dbReference type="FunFam" id="3.40.50.150:FF:000034">
    <property type="entry name" value="Protein arginine N-methyltransferase 3"/>
    <property type="match status" value="1"/>
</dbReference>
<comment type="caution">
    <text evidence="12">The sequence shown here is derived from an EMBL/GenBank/DDBJ whole genome shotgun (WGS) entry which is preliminary data.</text>
</comment>
<comment type="catalytic activity">
    <reaction evidence="8">
        <text>L-arginyl-[protein] + 2 S-adenosyl-L-methionine = N(omega),N(omega)-dimethyl-L-arginyl-[protein] + 2 S-adenosyl-L-homocysteine + 2 H(+)</text>
        <dbReference type="Rhea" id="RHEA:48096"/>
        <dbReference type="Rhea" id="RHEA-COMP:10532"/>
        <dbReference type="Rhea" id="RHEA-COMP:11991"/>
        <dbReference type="ChEBI" id="CHEBI:15378"/>
        <dbReference type="ChEBI" id="CHEBI:29965"/>
        <dbReference type="ChEBI" id="CHEBI:57856"/>
        <dbReference type="ChEBI" id="CHEBI:59789"/>
        <dbReference type="ChEBI" id="CHEBI:61897"/>
        <dbReference type="EC" id="2.1.1.319"/>
    </reaction>
    <physiologicalReaction direction="left-to-right" evidence="8">
        <dbReference type="Rhea" id="RHEA:48097"/>
    </physiologicalReaction>
</comment>
<evidence type="ECO:0000259" key="11">
    <source>
        <dbReference type="Pfam" id="PF22528"/>
    </source>
</evidence>
<dbReference type="EMBL" id="NDIQ01000001">
    <property type="protein sequence ID" value="PRT52761.1"/>
    <property type="molecule type" value="Genomic_DNA"/>
</dbReference>
<evidence type="ECO:0000256" key="4">
    <source>
        <dbReference type="ARBA" id="ARBA00022603"/>
    </source>
</evidence>
<dbReference type="Pfam" id="PF22528">
    <property type="entry name" value="PRMT_C"/>
    <property type="match status" value="1"/>
</dbReference>
<dbReference type="RefSeq" id="XP_024662707.1">
    <property type="nucleotide sequence ID" value="XM_024806939.1"/>
</dbReference>
<dbReference type="CDD" id="cd02440">
    <property type="entry name" value="AdoMet_MTases"/>
    <property type="match status" value="1"/>
</dbReference>
<dbReference type="OrthoDB" id="7848332at2759"/>
<protein>
    <recommendedName>
        <fullName evidence="2">type I protein arginine methyltransferase</fullName>
        <ecNumber evidence="2">2.1.1.319</ecNumber>
    </recommendedName>
</protein>
<dbReference type="GO" id="GO:0042054">
    <property type="term" value="F:histone methyltransferase activity"/>
    <property type="evidence" value="ECO:0007669"/>
    <property type="project" value="TreeGrafter"/>
</dbReference>
<proteinExistence type="predicted"/>
<dbReference type="PANTHER" id="PTHR11006:SF53">
    <property type="entry name" value="PROTEIN ARGININE N-METHYLTRANSFERASE 3"/>
    <property type="match status" value="1"/>
</dbReference>
<keyword evidence="5 10" id="KW-0808">Transferase</keyword>
<evidence type="ECO:0000256" key="5">
    <source>
        <dbReference type="ARBA" id="ARBA00022679"/>
    </source>
</evidence>
<evidence type="ECO:0000256" key="3">
    <source>
        <dbReference type="ARBA" id="ARBA00022553"/>
    </source>
</evidence>
<dbReference type="PANTHER" id="PTHR11006">
    <property type="entry name" value="PROTEIN ARGININE N-METHYLTRANSFERASE"/>
    <property type="match status" value="1"/>
</dbReference>
<evidence type="ECO:0000313" key="12">
    <source>
        <dbReference type="EMBL" id="PRT52761.1"/>
    </source>
</evidence>
<keyword evidence="4 10" id="KW-0489">Methyltransferase</keyword>
<evidence type="ECO:0000256" key="1">
    <source>
        <dbReference type="ARBA" id="ARBA00004123"/>
    </source>
</evidence>
<dbReference type="InterPro" id="IPR025799">
    <property type="entry name" value="Arg_MeTrfase"/>
</dbReference>
<accession>A0A2T0FCQ5</accession>
<dbReference type="Gene3D" id="2.70.160.11">
    <property type="entry name" value="Hnrnp arginine n-methyltransferase1"/>
    <property type="match status" value="1"/>
</dbReference>
<dbReference type="Pfam" id="PF06325">
    <property type="entry name" value="PrmA"/>
    <property type="match status" value="1"/>
</dbReference>
<feature type="domain" description="Protein arginine N-methyltransferase" evidence="11">
    <location>
        <begin position="152"/>
        <end position="315"/>
    </location>
</feature>